<dbReference type="PATRIC" id="fig|587753.11.peg.4134"/>
<dbReference type="GO" id="GO:0019290">
    <property type="term" value="P:siderophore biosynthetic process"/>
    <property type="evidence" value="ECO:0007669"/>
    <property type="project" value="InterPro"/>
</dbReference>
<dbReference type="PIRSF" id="PIRSF001439">
    <property type="entry name" value="CryM"/>
    <property type="match status" value="1"/>
</dbReference>
<gene>
    <name evidence="1" type="ORF">VM99_20175</name>
</gene>
<name>A0A0G3GND6_9PSED</name>
<dbReference type="PANTHER" id="PTHR13812:SF19">
    <property type="entry name" value="KETIMINE REDUCTASE MU-CRYSTALLIN"/>
    <property type="match status" value="1"/>
</dbReference>
<dbReference type="Pfam" id="PF02423">
    <property type="entry name" value="OCD_Mu_crystall"/>
    <property type="match status" value="1"/>
</dbReference>
<dbReference type="Gene3D" id="3.30.1780.10">
    <property type="entry name" value="ornithine cyclodeaminase, domain 1"/>
    <property type="match status" value="1"/>
</dbReference>
<reference evidence="2" key="2">
    <citation type="submission" date="2015-03" db="EMBL/GenBank/DDBJ databases">
        <authorList>
            <person name="Deng P."/>
            <person name="Lu S."/>
        </authorList>
    </citation>
    <scope>NUCLEOTIDE SEQUENCE [LARGE SCALE GENOMIC DNA]</scope>
    <source>
        <strain evidence="2">UFB2</strain>
    </source>
</reference>
<sequence length="353" mass="38594">MRPSMKDSLHLSSHALTVVSGAQIANLMPSLREDILRLVEETYLQHDAGLTNNPDSYFLRFEERQSDRIIALPAAIANDTPISGIKWIASYPKNIEQNLQRASAVLLLNDYETGYPVACLEASQISAARTAASAVLAARALVADPKKAVKITFVGAGVISRAIFDFFMADGWRFGQVNVCDLDAGAAAELRHHIEAGTGQEARFVENWKSAINAADIVVFATNAGTPYVSGDDVFAPGQIILNVSLRDISPDIIWHAFNLFDDVEHCMKANTSPHLAEQKYGDRSFVHGTLAQVLKNPRLINRSRPLIFSPFGLGVLDLVVGQLFVDKCMEAGAYTNIADFIPDTRRWATSHG</sequence>
<dbReference type="InterPro" id="IPR003462">
    <property type="entry name" value="ODC_Mu_crystall"/>
</dbReference>
<reference evidence="1 2" key="1">
    <citation type="journal article" date="2015" name="Stand. Genomic Sci.">
        <title>Complete genome of Pseudomonas chlororaphis strain UFB2, a soil bacterium with antibacterial activity against bacterial canker pathogen of tomato.</title>
        <authorList>
            <person name="Deng P."/>
            <person name="Wang X."/>
            <person name="Baird S.M."/>
            <person name="Lu S.E."/>
        </authorList>
    </citation>
    <scope>NUCLEOTIDE SEQUENCE [LARGE SCALE GENOMIC DNA]</scope>
    <source>
        <strain evidence="1 2">UFB2</strain>
    </source>
</reference>
<proteinExistence type="predicted"/>
<dbReference type="GO" id="GO:0005737">
    <property type="term" value="C:cytoplasm"/>
    <property type="evidence" value="ECO:0007669"/>
    <property type="project" value="TreeGrafter"/>
</dbReference>
<dbReference type="InterPro" id="IPR023401">
    <property type="entry name" value="ODC_N"/>
</dbReference>
<dbReference type="EMBL" id="CP011020">
    <property type="protein sequence ID" value="AKK00282.1"/>
    <property type="molecule type" value="Genomic_DNA"/>
</dbReference>
<accession>A0A0G3GND6</accession>
<dbReference type="GO" id="GO:0016639">
    <property type="term" value="F:oxidoreductase activity, acting on the CH-NH2 group of donors, NAD or NADP as acceptor"/>
    <property type="evidence" value="ECO:0007669"/>
    <property type="project" value="InterPro"/>
</dbReference>
<dbReference type="Proteomes" id="UP000035212">
    <property type="component" value="Chromosome"/>
</dbReference>
<protein>
    <submittedName>
        <fullName evidence="1">Ornithine cyclodeaminase</fullName>
    </submittedName>
</protein>
<dbReference type="SUPFAM" id="SSF51735">
    <property type="entry name" value="NAD(P)-binding Rossmann-fold domains"/>
    <property type="match status" value="1"/>
</dbReference>
<dbReference type="Gene3D" id="3.40.50.720">
    <property type="entry name" value="NAD(P)-binding Rossmann-like Domain"/>
    <property type="match status" value="1"/>
</dbReference>
<evidence type="ECO:0000313" key="1">
    <source>
        <dbReference type="EMBL" id="AKK00282.1"/>
    </source>
</evidence>
<evidence type="ECO:0000313" key="2">
    <source>
        <dbReference type="Proteomes" id="UP000035212"/>
    </source>
</evidence>
<dbReference type="PANTHER" id="PTHR13812">
    <property type="entry name" value="KETIMINE REDUCTASE MU-CRYSTALLIN"/>
    <property type="match status" value="1"/>
</dbReference>
<dbReference type="AlphaFoldDB" id="A0A0G3GND6"/>
<organism evidence="1 2">
    <name type="scientific">Pseudomonas chlororaphis</name>
    <dbReference type="NCBI Taxonomy" id="587753"/>
    <lineage>
        <taxon>Bacteria</taxon>
        <taxon>Pseudomonadati</taxon>
        <taxon>Pseudomonadota</taxon>
        <taxon>Gammaproteobacteria</taxon>
        <taxon>Pseudomonadales</taxon>
        <taxon>Pseudomonadaceae</taxon>
        <taxon>Pseudomonas</taxon>
    </lineage>
</organism>
<dbReference type="InterPro" id="IPR023866">
    <property type="entry name" value="SbnB"/>
</dbReference>
<dbReference type="InterPro" id="IPR036291">
    <property type="entry name" value="NAD(P)-bd_dom_sf"/>
</dbReference>
<dbReference type="NCBIfam" id="TIGR03944">
    <property type="entry name" value="dehyd_SbnB_fam"/>
    <property type="match status" value="1"/>
</dbReference>